<dbReference type="Proteomes" id="UP000315343">
    <property type="component" value="Unassembled WGS sequence"/>
</dbReference>
<comment type="similarity">
    <text evidence="1">Belongs to the UPF0597 family.</text>
</comment>
<dbReference type="Pfam" id="PF03313">
    <property type="entry name" value="SDH_alpha"/>
    <property type="match status" value="1"/>
</dbReference>
<feature type="domain" description="Serine dehydratase-like alpha subunit" evidence="2">
    <location>
        <begin position="84"/>
        <end position="412"/>
    </location>
</feature>
<dbReference type="GO" id="GO:0080146">
    <property type="term" value="F:L-cysteine desulfhydrase activity"/>
    <property type="evidence" value="ECO:0007669"/>
    <property type="project" value="TreeGrafter"/>
</dbReference>
<dbReference type="PIRSF" id="PIRSF006054">
    <property type="entry name" value="UCP006054"/>
    <property type="match status" value="1"/>
</dbReference>
<dbReference type="HAMAP" id="MF_01845">
    <property type="entry name" value="UPF0597"/>
    <property type="match status" value="1"/>
</dbReference>
<sequence>MFENFIDILKEELVPALGCTEPIAIAYAAAKAREVLGEFPEKITVECSGNIIKNVKGVTVPTTNNLKGIDISAILGVVGGNASKKLEVLSEVKDEHIEKTKELAESGICEVKHIKNVENLYINVILKAKEHDASVTISNGHTNIVKIMKDGMIILENNDSVVQESKIDKSNLNIKNIYEFAETVDVNLLKDVLDKQIEYNTRIAEEGLKNKYGANVGESLLKYYGSDVKVLAKAYAAAGSDARMSGCTLPVVINSGSGNQGITVSIPIIVYAQHLNVGMEKLYRALTLSNLIAIHQKKGLGKLSAYCGAVSAACGAGAGIAYLHGESFEIITRTITNTIANVSGIVCDGAKPSCAAKIASSVDAAIMGYHMAINGNTFACGEGLVKEDIEETIHSICKMGKDGMKETDIEIINLMIS</sequence>
<dbReference type="RefSeq" id="WP_145078910.1">
    <property type="nucleotide sequence ID" value="NZ_VLKH01000001.1"/>
</dbReference>
<protein>
    <recommendedName>
        <fullName evidence="1">UPF0597 protein LY60_00270</fullName>
    </recommendedName>
</protein>
<dbReference type="EMBL" id="VLKH01000001">
    <property type="protein sequence ID" value="TWH83658.1"/>
    <property type="molecule type" value="Genomic_DNA"/>
</dbReference>
<organism evidence="3 4">
    <name type="scientific">Sedimentibacter saalensis</name>
    <dbReference type="NCBI Taxonomy" id="130788"/>
    <lineage>
        <taxon>Bacteria</taxon>
        <taxon>Bacillati</taxon>
        <taxon>Bacillota</taxon>
        <taxon>Tissierellia</taxon>
        <taxon>Sedimentibacter</taxon>
    </lineage>
</organism>
<dbReference type="AlphaFoldDB" id="A0A562JKK3"/>
<dbReference type="GO" id="GO:0019450">
    <property type="term" value="P:L-cysteine catabolic process to pyruvate"/>
    <property type="evidence" value="ECO:0007669"/>
    <property type="project" value="TreeGrafter"/>
</dbReference>
<proteinExistence type="inferred from homology"/>
<gene>
    <name evidence="3" type="ORF">LY60_00270</name>
</gene>
<evidence type="ECO:0000313" key="4">
    <source>
        <dbReference type="Proteomes" id="UP000315343"/>
    </source>
</evidence>
<dbReference type="InterPro" id="IPR005130">
    <property type="entry name" value="Ser_deHydtase-like_asu"/>
</dbReference>
<evidence type="ECO:0000256" key="1">
    <source>
        <dbReference type="HAMAP-Rule" id="MF_01845"/>
    </source>
</evidence>
<evidence type="ECO:0000313" key="3">
    <source>
        <dbReference type="EMBL" id="TWH83658.1"/>
    </source>
</evidence>
<keyword evidence="4" id="KW-1185">Reference proteome</keyword>
<evidence type="ECO:0000259" key="2">
    <source>
        <dbReference type="Pfam" id="PF03313"/>
    </source>
</evidence>
<dbReference type="PANTHER" id="PTHR30501">
    <property type="entry name" value="UPF0597 PROTEIN YHAM"/>
    <property type="match status" value="1"/>
</dbReference>
<comment type="caution">
    <text evidence="3">The sequence shown here is derived from an EMBL/GenBank/DDBJ whole genome shotgun (WGS) entry which is preliminary data.</text>
</comment>
<dbReference type="PANTHER" id="PTHR30501:SF2">
    <property type="entry name" value="UPF0597 PROTEIN YHAM"/>
    <property type="match status" value="1"/>
</dbReference>
<name>A0A562JKK3_9FIRM</name>
<dbReference type="InterPro" id="IPR021144">
    <property type="entry name" value="UPF0597"/>
</dbReference>
<dbReference type="OrthoDB" id="41906at2"/>
<reference evidence="3 4" key="1">
    <citation type="submission" date="2019-07" db="EMBL/GenBank/DDBJ databases">
        <title>Genomic Encyclopedia of Type Strains, Phase I: the one thousand microbial genomes (KMG-I) project.</title>
        <authorList>
            <person name="Kyrpides N."/>
        </authorList>
    </citation>
    <scope>NUCLEOTIDE SEQUENCE [LARGE SCALE GENOMIC DNA]</scope>
    <source>
        <strain evidence="3 4">DSM 13558</strain>
    </source>
</reference>
<accession>A0A562JKK3</accession>